<accession>A0A8C5KC47</accession>
<evidence type="ECO:0000256" key="3">
    <source>
        <dbReference type="SAM" id="Coils"/>
    </source>
</evidence>
<dbReference type="GO" id="GO:0005737">
    <property type="term" value="C:cytoplasm"/>
    <property type="evidence" value="ECO:0007669"/>
    <property type="project" value="TreeGrafter"/>
</dbReference>
<dbReference type="FunFam" id="3.40.50.300:FF:000867">
    <property type="entry name" value="Caspase recruitment domain family member 10"/>
    <property type="match status" value="1"/>
</dbReference>
<dbReference type="GO" id="GO:0050700">
    <property type="term" value="F:CARD domain binding"/>
    <property type="evidence" value="ECO:0007669"/>
    <property type="project" value="TreeGrafter"/>
</dbReference>
<keyword evidence="1" id="KW-0597">Phosphoprotein</keyword>
<feature type="compositionally biased region" description="Gly residues" evidence="4">
    <location>
        <begin position="1"/>
        <end position="13"/>
    </location>
</feature>
<evidence type="ECO:0000256" key="1">
    <source>
        <dbReference type="ARBA" id="ARBA00022553"/>
    </source>
</evidence>
<dbReference type="Gene3D" id="2.30.30.40">
    <property type="entry name" value="SH3 Domains"/>
    <property type="match status" value="1"/>
</dbReference>
<feature type="domain" description="CARD" evidence="5">
    <location>
        <begin position="55"/>
        <end position="147"/>
    </location>
</feature>
<feature type="region of interest" description="Disordered" evidence="4">
    <location>
        <begin position="476"/>
        <end position="561"/>
    </location>
</feature>
<feature type="coiled-coil region" evidence="3">
    <location>
        <begin position="341"/>
        <end position="438"/>
    </location>
</feature>
<gene>
    <name evidence="6" type="primary">Card10</name>
</gene>
<feature type="region of interest" description="Disordered" evidence="4">
    <location>
        <begin position="762"/>
        <end position="813"/>
    </location>
</feature>
<dbReference type="InterPro" id="IPR042140">
    <property type="entry name" value="CARD_CARD10"/>
</dbReference>
<dbReference type="GO" id="GO:0042981">
    <property type="term" value="P:regulation of apoptotic process"/>
    <property type="evidence" value="ECO:0007669"/>
    <property type="project" value="InterPro"/>
</dbReference>
<dbReference type="PANTHER" id="PTHR14559:SF12">
    <property type="entry name" value="CASPASE RECRUITMENT DOMAIN-CONTAINING PROTEIN 10"/>
    <property type="match status" value="1"/>
</dbReference>
<feature type="compositionally biased region" description="Basic residues" evidence="4">
    <location>
        <begin position="769"/>
        <end position="778"/>
    </location>
</feature>
<reference evidence="6" key="2">
    <citation type="submission" date="2025-09" db="UniProtKB">
        <authorList>
            <consortium name="Ensembl"/>
        </authorList>
    </citation>
    <scope>IDENTIFICATION</scope>
</reference>
<dbReference type="Ensembl" id="ENSJJAT00000012948.1">
    <property type="protein sequence ID" value="ENSJJAP00000006552.1"/>
    <property type="gene ID" value="ENSJJAG00000011155.1"/>
</dbReference>
<dbReference type="Proteomes" id="UP000694385">
    <property type="component" value="Unassembled WGS sequence"/>
</dbReference>
<feature type="region of interest" description="Disordered" evidence="4">
    <location>
        <begin position="1"/>
        <end position="56"/>
    </location>
</feature>
<feature type="coiled-coil region" evidence="3">
    <location>
        <begin position="235"/>
        <end position="302"/>
    </location>
</feature>
<protein>
    <submittedName>
        <fullName evidence="6">Caspase recruitment domain family, member 10</fullName>
    </submittedName>
</protein>
<dbReference type="Pfam" id="PF00619">
    <property type="entry name" value="CARD"/>
    <property type="match status" value="1"/>
</dbReference>
<organism evidence="6 7">
    <name type="scientific">Jaculus jaculus</name>
    <name type="common">Lesser Egyptian jerboa</name>
    <dbReference type="NCBI Taxonomy" id="51337"/>
    <lineage>
        <taxon>Eukaryota</taxon>
        <taxon>Metazoa</taxon>
        <taxon>Chordata</taxon>
        <taxon>Craniata</taxon>
        <taxon>Vertebrata</taxon>
        <taxon>Euteleostomi</taxon>
        <taxon>Mammalia</taxon>
        <taxon>Eutheria</taxon>
        <taxon>Euarchontoglires</taxon>
        <taxon>Glires</taxon>
        <taxon>Rodentia</taxon>
        <taxon>Myomorpha</taxon>
        <taxon>Dipodoidea</taxon>
        <taxon>Dipodidae</taxon>
        <taxon>Dipodinae</taxon>
        <taxon>Jaculus</taxon>
    </lineage>
</organism>
<keyword evidence="7" id="KW-1185">Reference proteome</keyword>
<evidence type="ECO:0000256" key="2">
    <source>
        <dbReference type="ARBA" id="ARBA00023054"/>
    </source>
</evidence>
<dbReference type="CDD" id="cd08807">
    <property type="entry name" value="CARD_CARD10_CARMA3"/>
    <property type="match status" value="1"/>
</dbReference>
<evidence type="ECO:0000256" key="4">
    <source>
        <dbReference type="SAM" id="MobiDB-lite"/>
    </source>
</evidence>
<dbReference type="GeneTree" id="ENSGT00940000157763"/>
<proteinExistence type="predicted"/>
<dbReference type="PROSITE" id="PS50209">
    <property type="entry name" value="CARD"/>
    <property type="match status" value="1"/>
</dbReference>
<reference evidence="6" key="1">
    <citation type="submission" date="2025-08" db="UniProtKB">
        <authorList>
            <consortium name="Ensembl"/>
        </authorList>
    </citation>
    <scope>IDENTIFICATION</scope>
</reference>
<dbReference type="InterPro" id="IPR027417">
    <property type="entry name" value="P-loop_NTPase"/>
</dbReference>
<dbReference type="Gene3D" id="3.40.50.300">
    <property type="entry name" value="P-loop containing nucleotide triphosphate hydrolases"/>
    <property type="match status" value="1"/>
</dbReference>
<dbReference type="GO" id="GO:1900182">
    <property type="term" value="P:positive regulation of protein localization to nucleus"/>
    <property type="evidence" value="ECO:0007669"/>
    <property type="project" value="Ensembl"/>
</dbReference>
<dbReference type="AlphaFoldDB" id="A0A8C5KC47"/>
<evidence type="ECO:0000313" key="6">
    <source>
        <dbReference type="Ensembl" id="ENSJJAP00000006552.1"/>
    </source>
</evidence>
<dbReference type="PANTHER" id="PTHR14559">
    <property type="entry name" value="CASPASE RECRUITMENT DOMAIN FAMILY"/>
    <property type="match status" value="1"/>
</dbReference>
<feature type="compositionally biased region" description="Basic and acidic residues" evidence="4">
    <location>
        <begin position="497"/>
        <end position="510"/>
    </location>
</feature>
<name>A0A8C5KC47_JACJA</name>
<keyword evidence="2 3" id="KW-0175">Coiled coil</keyword>
<dbReference type="OMA" id="WWTEPST"/>
<dbReference type="InterPro" id="IPR001315">
    <property type="entry name" value="CARD"/>
</dbReference>
<dbReference type="FunFam" id="1.10.533.10:FF:000003">
    <property type="entry name" value="Caspase recruitment domain family, member 11"/>
    <property type="match status" value="1"/>
</dbReference>
<evidence type="ECO:0000313" key="7">
    <source>
        <dbReference type="Proteomes" id="UP000694385"/>
    </source>
</evidence>
<sequence length="1015" mass="112409">MWGGPGSPSGLGDCGDAPGAIGRCAPTRDDAAMPGRAESGEADEEAGAGSGSEAEEDALWERIEGVRHRLARALNPAKLTPYLRQCRVIDEQDEEEVLSTYRFPCRVNRTGRLMDILRCRGKRGYEAFLEALEFYYPEHFTLLTGQEPAQRCSMILGEPRGRFLALEAFPPSPLNRQGKGLRREGGESERMGVESGVDLWLRPFWGLGDSRSEEACSGSQWIPSRLILTYLGPQVDQLKLKVSRLEEECALLRRARGPLPAAEEKEKESDGVDLLSELRAENQRLMTSLQELQEGLQQEVNRPGAAGSERILLDILEHDWREAQDSRQELCQKLHAVQGELQWAEELRDKYLQEMEDLRLKHRTLQKDCDLYKHRMATVLAQLEEIEKERDQAIQSRDRIQLQYSQSLIEKDQYRKQVRGLEAERDELLTTLTSLEGAKALLEAQLQRAQGGSCLKACTSSHSLCSNLSSTWSLTEFPSPLGAPEATSGEAGGSEPHTSEEATDSEKEINRLSILPFPPSAGSILRRQREEDPDPHNSTTWSVTLKPWSPGLSSSSSSDSVWPLGKPEGLLGRGCGLDFLNRSLAIRVSGWSPPGGPEPQDKGPDSLSLLGDRWSGTVVRRVLSGPGSARTEHREPRAEGACLEGSGLEAEAQQRTLPWSQGCTLPHLLDSKACQSFHEALEAWAKEPSPEPFYIRANLALPERADPHALRVKAQEILRLVDPAHKRWQEWLCARVDPLTLRDLDRGTVPNYQRAQQLLEAQEKSLTSSRHRSPRSNLKRALELVRPKTAGGAAGDNAEQLPQEPCSEPQRSPKPYSLVRPLLVSALRPVVLLPECLAPRLIRNLLDLPSSKLDFQVCPAESLSGEELCTSSAPGAPKARPATPGLGSRIRAIQESAGKKHCLLELGVRGVRELVQSEVYPIVIHVEVTEKNVREVRGLLGRQGQRDSELLRQCRSSEQRLWGLPCSWVQVPAHAWAHAEELAKVVRGRILKEQARLVWVERGSSPGGSGGSSEA</sequence>
<dbReference type="InterPro" id="IPR011029">
    <property type="entry name" value="DEATH-like_dom_sf"/>
</dbReference>
<dbReference type="GO" id="GO:0090051">
    <property type="term" value="P:negative regulation of cell migration involved in sprouting angiogenesis"/>
    <property type="evidence" value="ECO:0007669"/>
    <property type="project" value="Ensembl"/>
</dbReference>
<dbReference type="SUPFAM" id="SSF47986">
    <property type="entry name" value="DEATH domain"/>
    <property type="match status" value="1"/>
</dbReference>
<dbReference type="Gene3D" id="1.10.533.10">
    <property type="entry name" value="Death Domain, Fas"/>
    <property type="match status" value="1"/>
</dbReference>
<evidence type="ECO:0000259" key="5">
    <source>
        <dbReference type="PROSITE" id="PS50209"/>
    </source>
</evidence>